<dbReference type="PROSITE" id="PS00331">
    <property type="entry name" value="MALIC_ENZYMES"/>
    <property type="match status" value="1"/>
</dbReference>
<dbReference type="PATRIC" id="fig|1735161.3.peg.439"/>
<feature type="active site" description="Proton acceptor" evidence="5">
    <location>
        <position position="91"/>
    </location>
</feature>
<dbReference type="PIRSF" id="PIRSF000106">
    <property type="entry name" value="ME"/>
    <property type="match status" value="1"/>
</dbReference>
<accession>A0A0S1SQC9</accession>
<evidence type="ECO:0000256" key="6">
    <source>
        <dbReference type="PIRSR" id="PIRSR000106-2"/>
    </source>
</evidence>
<dbReference type="InterPro" id="IPR036291">
    <property type="entry name" value="NAD(P)-bd_dom_sf"/>
</dbReference>
<feature type="domain" description="Malic enzyme NAD-binding" evidence="8">
    <location>
        <begin position="160"/>
        <end position="376"/>
    </location>
</feature>
<dbReference type="InterPro" id="IPR046346">
    <property type="entry name" value="Aminoacid_DH-like_N_sf"/>
</dbReference>
<keyword evidence="4" id="KW-0560">Oxidoreductase</keyword>
<dbReference type="KEGG" id="prf:PeribacterA2_0447"/>
<dbReference type="GO" id="GO:0051287">
    <property type="term" value="F:NAD binding"/>
    <property type="evidence" value="ECO:0007669"/>
    <property type="project" value="InterPro"/>
</dbReference>
<accession>A0A0S1SHF5</accession>
<dbReference type="Gene3D" id="3.40.50.10380">
    <property type="entry name" value="Malic enzyme, N-terminal domain"/>
    <property type="match status" value="1"/>
</dbReference>
<accession>A0A0S1SM09</accession>
<sequence length="378" mass="39671">MSYDDASLDLHAKVRGKLRVETTVPLETKEDLSLAYTPGVAAPCRAIAQDPEQVYRYTIKSHTVAVITDGSAVLGLGNIGAKASLPVMEGKCALFKRFAGVDAFPIALETQNVEEIVRIVTALAPVFGGINLEDISAPRCVEIEQRLSTALDIPVFHDDQHGTATVVLAGMLNAAKVVGKELSKMKIVVSGAGAAGSAIVRLLHSYGVGDIIVTDSKGVVTSHRDDLGWLKVLLASFTNKSDACCMLYDALKGADAFVGVSKPGVLKPEMIAVMAKDPIIFALANPDPEMMPDAARAAGAAVVATGRSDFPNQLNNVLVFPGIFRGALDARIRRITPGMLVKAAEALAALVPQPTVGEIIPGVFDARVVEAVSAAVSH</sequence>
<dbReference type="Proteomes" id="UP000069135">
    <property type="component" value="Chromosome"/>
</dbReference>
<evidence type="ECO:0000256" key="7">
    <source>
        <dbReference type="PIRSR" id="PIRSR000106-3"/>
    </source>
</evidence>
<feature type="binding site" evidence="7">
    <location>
        <position position="133"/>
    </location>
    <ligand>
        <name>a divalent metal cation</name>
        <dbReference type="ChEBI" id="CHEBI:60240"/>
    </ligand>
</feature>
<gene>
    <name evidence="10" type="ORF">PeribacterD1_0447</name>
</gene>
<dbReference type="SMART" id="SM00919">
    <property type="entry name" value="Malic_M"/>
    <property type="match status" value="1"/>
</dbReference>
<evidence type="ECO:0000256" key="5">
    <source>
        <dbReference type="PIRSR" id="PIRSR000106-1"/>
    </source>
</evidence>
<dbReference type="SUPFAM" id="SSF51735">
    <property type="entry name" value="NAD(P)-binding Rossmann-fold domains"/>
    <property type="match status" value="1"/>
</dbReference>
<evidence type="ECO:0000313" key="10">
    <source>
        <dbReference type="EMBL" id="ALM13138.1"/>
    </source>
</evidence>
<dbReference type="InterPro" id="IPR012302">
    <property type="entry name" value="Malic_NAD-bd"/>
</dbReference>
<dbReference type="Gene3D" id="3.40.50.720">
    <property type="entry name" value="NAD(P)-binding Rossmann-like Domain"/>
    <property type="match status" value="1"/>
</dbReference>
<dbReference type="InterPro" id="IPR051674">
    <property type="entry name" value="Malate_Decarboxylase"/>
</dbReference>
<reference evidence="11" key="1">
    <citation type="submission" date="2015-10" db="EMBL/GenBank/DDBJ databases">
        <title>Analysis of five complete genome sequences for members of the class Peribacteria in the recently recognized Peregrinibacteria bacterial phylum.</title>
        <authorList>
            <person name="Anantharaman K."/>
            <person name="Brown C.T."/>
            <person name="Burstein D."/>
            <person name="Castelle C.J."/>
            <person name="Probst A.J."/>
            <person name="Thomas B.C."/>
            <person name="Williams K.H."/>
            <person name="Banfield J.F."/>
        </authorList>
    </citation>
    <scope>NUCLEOTIDE SEQUENCE [LARGE SCALE GENOMIC DNA]</scope>
</reference>
<keyword evidence="3 7" id="KW-0479">Metal-binding</keyword>
<dbReference type="InterPro" id="IPR015884">
    <property type="entry name" value="Malic_enzyme_CS"/>
</dbReference>
<dbReference type="GO" id="GO:0004470">
    <property type="term" value="F:malic enzyme activity"/>
    <property type="evidence" value="ECO:0007669"/>
    <property type="project" value="InterPro"/>
</dbReference>
<dbReference type="InterPro" id="IPR001891">
    <property type="entry name" value="Malic_OxRdtase"/>
</dbReference>
<feature type="binding site" evidence="7">
    <location>
        <position position="134"/>
    </location>
    <ligand>
        <name>a divalent metal cation</name>
        <dbReference type="ChEBI" id="CHEBI:60240"/>
    </ligand>
</feature>
<dbReference type="SMART" id="SM01274">
    <property type="entry name" value="malic"/>
    <property type="match status" value="1"/>
</dbReference>
<evidence type="ECO:0000256" key="1">
    <source>
        <dbReference type="ARBA" id="ARBA00001936"/>
    </source>
</evidence>
<dbReference type="Pfam" id="PF00390">
    <property type="entry name" value="malic"/>
    <property type="match status" value="1"/>
</dbReference>
<dbReference type="SUPFAM" id="SSF53223">
    <property type="entry name" value="Aminoacid dehydrogenase-like, N-terminal domain"/>
    <property type="match status" value="1"/>
</dbReference>
<reference evidence="10 11" key="2">
    <citation type="journal article" date="2016" name="PeerJ">
        <title>Analysis of five complete genome sequences for members of the class Peribacteria in the recently recognized Peregrinibacteria bacterial phylum.</title>
        <authorList>
            <person name="Anantharaman K."/>
            <person name="Brown C.T."/>
            <person name="Burstein D."/>
            <person name="Castelle C.J."/>
            <person name="Probst A.J."/>
            <person name="Thomas B.C."/>
            <person name="Williams K.H."/>
            <person name="Banfield J.F."/>
        </authorList>
    </citation>
    <scope>NUCLEOTIDE SEQUENCE [LARGE SCALE GENOMIC DNA]</scope>
    <source>
        <strain evidence="10">RIFOXYD1_FULL_PER-ii_59_16</strain>
    </source>
</reference>
<protein>
    <submittedName>
        <fullName evidence="10">Malic enzyme</fullName>
    </submittedName>
</protein>
<feature type="domain" description="Malic enzyme N-terminal" evidence="9">
    <location>
        <begin position="15"/>
        <end position="148"/>
    </location>
</feature>
<evidence type="ECO:0000313" key="11">
    <source>
        <dbReference type="Proteomes" id="UP000069135"/>
    </source>
</evidence>
<feature type="binding site" evidence="6">
    <location>
        <position position="285"/>
    </location>
    <ligand>
        <name>(S)-malate</name>
        <dbReference type="ChEBI" id="CHEBI:15589"/>
    </ligand>
</feature>
<dbReference type="STRING" id="1735162.PeribacterB2_0446"/>
<evidence type="ECO:0000259" key="8">
    <source>
        <dbReference type="SMART" id="SM00919"/>
    </source>
</evidence>
<dbReference type="AlphaFoldDB" id="A0A0S1SHF5"/>
<dbReference type="PANTHER" id="PTHR43237:SF4">
    <property type="entry name" value="NADP-DEPENDENT MALIC ENZYME"/>
    <property type="match status" value="1"/>
</dbReference>
<comment type="cofactor">
    <cofactor evidence="1">
        <name>Mn(2+)</name>
        <dbReference type="ChEBI" id="CHEBI:29035"/>
    </cofactor>
</comment>
<dbReference type="EMBL" id="CP013065">
    <property type="protein sequence ID" value="ALM13138.1"/>
    <property type="molecule type" value="Genomic_DNA"/>
</dbReference>
<evidence type="ECO:0000256" key="3">
    <source>
        <dbReference type="ARBA" id="ARBA00022723"/>
    </source>
</evidence>
<dbReference type="PANTHER" id="PTHR43237">
    <property type="entry name" value="NADP-DEPENDENT MALIC ENZYME"/>
    <property type="match status" value="1"/>
</dbReference>
<comment type="similarity">
    <text evidence="2">Belongs to the malic enzymes family.</text>
</comment>
<dbReference type="GO" id="GO:0016616">
    <property type="term" value="F:oxidoreductase activity, acting on the CH-OH group of donors, NAD or NADP as acceptor"/>
    <property type="evidence" value="ECO:0007669"/>
    <property type="project" value="InterPro"/>
</dbReference>
<name>A0A0S1SHF5_9BACT</name>
<feature type="binding site" evidence="7">
    <location>
        <position position="159"/>
    </location>
    <ligand>
        <name>a divalent metal cation</name>
        <dbReference type="ChEBI" id="CHEBI:60240"/>
    </ligand>
</feature>
<dbReference type="CDD" id="cd05311">
    <property type="entry name" value="NAD_bind_2_malic_enz"/>
    <property type="match status" value="1"/>
</dbReference>
<comment type="cofactor">
    <cofactor evidence="7">
        <name>Mg(2+)</name>
        <dbReference type="ChEBI" id="CHEBI:18420"/>
    </cofactor>
    <cofactor evidence="7">
        <name>Mn(2+)</name>
        <dbReference type="ChEBI" id="CHEBI:29035"/>
    </cofactor>
    <text evidence="7">Divalent metal cations. Prefers magnesium or manganese.</text>
</comment>
<dbReference type="GO" id="GO:0046872">
    <property type="term" value="F:metal ion binding"/>
    <property type="evidence" value="ECO:0007669"/>
    <property type="project" value="UniProtKB-KW"/>
</dbReference>
<evidence type="ECO:0000256" key="4">
    <source>
        <dbReference type="ARBA" id="ARBA00023002"/>
    </source>
</evidence>
<accession>A0A0S1SKX0</accession>
<evidence type="ECO:0000259" key="9">
    <source>
        <dbReference type="SMART" id="SM01274"/>
    </source>
</evidence>
<dbReference type="InterPro" id="IPR045213">
    <property type="entry name" value="Malic_NAD-bd_bact_type"/>
</dbReference>
<proteinExistence type="inferred from homology"/>
<evidence type="ECO:0000256" key="2">
    <source>
        <dbReference type="ARBA" id="ARBA00008785"/>
    </source>
</evidence>
<dbReference type="InterPro" id="IPR012301">
    <property type="entry name" value="Malic_N_dom"/>
</dbReference>
<dbReference type="Pfam" id="PF03949">
    <property type="entry name" value="Malic_M"/>
    <property type="match status" value="1"/>
</dbReference>
<dbReference type="InterPro" id="IPR037062">
    <property type="entry name" value="Malic_N_dom_sf"/>
</dbReference>
<dbReference type="FunFam" id="3.40.50.10380:FF:000003">
    <property type="entry name" value="NADP-dependent malic enzyme"/>
    <property type="match status" value="1"/>
</dbReference>
<organism evidence="10 11">
    <name type="scientific">Candidatus Peribacter riflensis</name>
    <dbReference type="NCBI Taxonomy" id="1735162"/>
    <lineage>
        <taxon>Bacteria</taxon>
        <taxon>Candidatus Peregrinibacteriota</taxon>
        <taxon>Candidatus Peribacteria</taxon>
        <taxon>Candidatus Peribacterales</taxon>
        <taxon>Candidatus Peribacteraceae</taxon>
        <taxon>Candidatus Peribacter</taxon>
    </lineage>
</organism>
<feature type="binding site" evidence="6">
    <location>
        <position position="315"/>
    </location>
    <ligand>
        <name>(S)-malate</name>
        <dbReference type="ChEBI" id="CHEBI:15589"/>
    </ligand>
</feature>
<accession>A0A0S1SUG9</accession>
<feature type="active site" description="Proton donor" evidence="5">
    <location>
        <position position="36"/>
    </location>
</feature>